<name>A0A2P2IY89_RHIMU</name>
<protein>
    <submittedName>
        <fullName evidence="1">Uncharacterized protein</fullName>
    </submittedName>
</protein>
<reference evidence="1" key="1">
    <citation type="submission" date="2018-02" db="EMBL/GenBank/DDBJ databases">
        <title>Rhizophora mucronata_Transcriptome.</title>
        <authorList>
            <person name="Meera S.P."/>
            <person name="Sreeshan A."/>
            <person name="Augustine A."/>
        </authorList>
    </citation>
    <scope>NUCLEOTIDE SEQUENCE</scope>
    <source>
        <tissue evidence="1">Leaf</tissue>
    </source>
</reference>
<dbReference type="AlphaFoldDB" id="A0A2P2IY89"/>
<sequence>MLGCILELFAVSLCNMRILRLKHRDIFLISATSSLCL</sequence>
<organism evidence="1">
    <name type="scientific">Rhizophora mucronata</name>
    <name type="common">Asiatic mangrove</name>
    <dbReference type="NCBI Taxonomy" id="61149"/>
    <lineage>
        <taxon>Eukaryota</taxon>
        <taxon>Viridiplantae</taxon>
        <taxon>Streptophyta</taxon>
        <taxon>Embryophyta</taxon>
        <taxon>Tracheophyta</taxon>
        <taxon>Spermatophyta</taxon>
        <taxon>Magnoliopsida</taxon>
        <taxon>eudicotyledons</taxon>
        <taxon>Gunneridae</taxon>
        <taxon>Pentapetalae</taxon>
        <taxon>rosids</taxon>
        <taxon>fabids</taxon>
        <taxon>Malpighiales</taxon>
        <taxon>Rhizophoraceae</taxon>
        <taxon>Rhizophora</taxon>
    </lineage>
</organism>
<accession>A0A2P2IY89</accession>
<dbReference type="EMBL" id="GGEC01005689">
    <property type="protein sequence ID" value="MBW86172.1"/>
    <property type="molecule type" value="Transcribed_RNA"/>
</dbReference>
<proteinExistence type="predicted"/>
<evidence type="ECO:0000313" key="1">
    <source>
        <dbReference type="EMBL" id="MBW86172.1"/>
    </source>
</evidence>